<dbReference type="InterPro" id="IPR009040">
    <property type="entry name" value="Ferritin-like_diiron"/>
</dbReference>
<gene>
    <name evidence="3" type="ORF">GWI33_005891</name>
</gene>
<dbReference type="InterPro" id="IPR012347">
    <property type="entry name" value="Ferritin-like"/>
</dbReference>
<name>A0A834IW04_RHYFE</name>
<dbReference type="EMBL" id="JAACXV010000004">
    <property type="protein sequence ID" value="KAF7287524.1"/>
    <property type="molecule type" value="Genomic_DNA"/>
</dbReference>
<evidence type="ECO:0000259" key="2">
    <source>
        <dbReference type="PROSITE" id="PS50905"/>
    </source>
</evidence>
<feature type="domain" description="Ferritin-like diiron" evidence="2">
    <location>
        <begin position="29"/>
        <end position="91"/>
    </location>
</feature>
<dbReference type="PROSITE" id="PS50905">
    <property type="entry name" value="FERRITIN_LIKE"/>
    <property type="match status" value="1"/>
</dbReference>
<keyword evidence="4" id="KW-1185">Reference proteome</keyword>
<evidence type="ECO:0000313" key="3">
    <source>
        <dbReference type="EMBL" id="KAF7287524.1"/>
    </source>
</evidence>
<proteinExistence type="predicted"/>
<evidence type="ECO:0000313" key="4">
    <source>
        <dbReference type="Proteomes" id="UP000625711"/>
    </source>
</evidence>
<comment type="caution">
    <text evidence="3">The sequence shown here is derived from an EMBL/GenBank/DDBJ whole genome shotgun (WGS) entry which is preliminary data.</text>
</comment>
<organism evidence="3 4">
    <name type="scientific">Rhynchophorus ferrugineus</name>
    <name type="common">Red palm weevil</name>
    <name type="synonym">Curculio ferrugineus</name>
    <dbReference type="NCBI Taxonomy" id="354439"/>
    <lineage>
        <taxon>Eukaryota</taxon>
        <taxon>Metazoa</taxon>
        <taxon>Ecdysozoa</taxon>
        <taxon>Arthropoda</taxon>
        <taxon>Hexapoda</taxon>
        <taxon>Insecta</taxon>
        <taxon>Pterygota</taxon>
        <taxon>Neoptera</taxon>
        <taxon>Endopterygota</taxon>
        <taxon>Coleoptera</taxon>
        <taxon>Polyphaga</taxon>
        <taxon>Cucujiformia</taxon>
        <taxon>Curculionidae</taxon>
        <taxon>Dryophthorinae</taxon>
        <taxon>Rhynchophorus</taxon>
    </lineage>
</organism>
<reference evidence="3" key="1">
    <citation type="submission" date="2020-08" db="EMBL/GenBank/DDBJ databases">
        <title>Genome sequencing and assembly of the red palm weevil Rhynchophorus ferrugineus.</title>
        <authorList>
            <person name="Dias G.B."/>
            <person name="Bergman C.M."/>
            <person name="Manee M."/>
        </authorList>
    </citation>
    <scope>NUCLEOTIDE SEQUENCE</scope>
    <source>
        <strain evidence="3">AA-2017</strain>
        <tissue evidence="3">Whole larva</tissue>
    </source>
</reference>
<feature type="signal peptide" evidence="1">
    <location>
        <begin position="1"/>
        <end position="17"/>
    </location>
</feature>
<feature type="chain" id="PRO_5032711737" description="Ferritin-like diiron domain-containing protein" evidence="1">
    <location>
        <begin position="18"/>
        <end position="91"/>
    </location>
</feature>
<dbReference type="Gene3D" id="1.20.1260.10">
    <property type="match status" value="1"/>
</dbReference>
<dbReference type="InterPro" id="IPR009078">
    <property type="entry name" value="Ferritin-like_SF"/>
</dbReference>
<dbReference type="AlphaFoldDB" id="A0A834IW04"/>
<dbReference type="Proteomes" id="UP000625711">
    <property type="component" value="Unassembled WGS sequence"/>
</dbReference>
<protein>
    <recommendedName>
        <fullName evidence="2">Ferritin-like diiron domain-containing protein</fullName>
    </recommendedName>
</protein>
<keyword evidence="1" id="KW-0732">Signal</keyword>
<dbReference type="PROSITE" id="PS51257">
    <property type="entry name" value="PROKAR_LIPOPROTEIN"/>
    <property type="match status" value="1"/>
</dbReference>
<evidence type="ECO:0000256" key="1">
    <source>
        <dbReference type="SAM" id="SignalP"/>
    </source>
</evidence>
<dbReference type="OrthoDB" id="186462at2759"/>
<sequence>MKIVALLTISLVAIACSEHKVINVPKYWLDMGKPCVQKVRDQVTEQLKASMQHMAMGAHFSKDNINRPGFAKLFFSATSEKRNHVFDIVFN</sequence>
<dbReference type="SUPFAM" id="SSF47240">
    <property type="entry name" value="Ferritin-like"/>
    <property type="match status" value="1"/>
</dbReference>
<accession>A0A834IW04</accession>